<sequence>MNRLPLNGMQKDNSLSSTESADVNAAKLAVLAGALTTFADAISTLAALISLDSLNNSNSQDQPDIGTLQKQMAAMQKEIAYLKNEARLNNSKY</sequence>
<dbReference type="RefSeq" id="WP_069937308.1">
    <property type="nucleotide sequence ID" value="NZ_MAMP01000006.1"/>
</dbReference>
<dbReference type="Proteomes" id="UP000095658">
    <property type="component" value="Unassembled WGS sequence"/>
</dbReference>
<name>A0A1E7DSV5_9BACI</name>
<dbReference type="STRING" id="1714016.BA724_16380"/>
<protein>
    <recommendedName>
        <fullName evidence="3">Translation initiation factor 2</fullName>
    </recommendedName>
</protein>
<evidence type="ECO:0000313" key="1">
    <source>
        <dbReference type="EMBL" id="OES46151.1"/>
    </source>
</evidence>
<keyword evidence="2" id="KW-1185">Reference proteome</keyword>
<comment type="caution">
    <text evidence="1">The sequence shown here is derived from an EMBL/GenBank/DDBJ whole genome shotgun (WGS) entry which is preliminary data.</text>
</comment>
<dbReference type="AlphaFoldDB" id="A0A1E7DSV5"/>
<reference evidence="1 2" key="1">
    <citation type="submission" date="2016-06" db="EMBL/GenBank/DDBJ databases">
        <title>Domibacillus iocasae genome sequencing.</title>
        <authorList>
            <person name="Verma A."/>
            <person name="Pal Y."/>
            <person name="Ojha A.K."/>
            <person name="Krishnamurthi S."/>
        </authorList>
    </citation>
    <scope>NUCLEOTIDE SEQUENCE [LARGE SCALE GENOMIC DNA]</scope>
    <source>
        <strain evidence="1 2">DSM 29979</strain>
    </source>
</reference>
<accession>A0A1E7DSV5</accession>
<proteinExistence type="predicted"/>
<gene>
    <name evidence="1" type="ORF">BA724_16380</name>
</gene>
<dbReference type="EMBL" id="MAMP01000006">
    <property type="protein sequence ID" value="OES46151.1"/>
    <property type="molecule type" value="Genomic_DNA"/>
</dbReference>
<evidence type="ECO:0008006" key="3">
    <source>
        <dbReference type="Google" id="ProtNLM"/>
    </source>
</evidence>
<organism evidence="1 2">
    <name type="scientific">Domibacillus iocasae</name>
    <dbReference type="NCBI Taxonomy" id="1714016"/>
    <lineage>
        <taxon>Bacteria</taxon>
        <taxon>Bacillati</taxon>
        <taxon>Bacillota</taxon>
        <taxon>Bacilli</taxon>
        <taxon>Bacillales</taxon>
        <taxon>Bacillaceae</taxon>
        <taxon>Domibacillus</taxon>
    </lineage>
</organism>
<evidence type="ECO:0000313" key="2">
    <source>
        <dbReference type="Proteomes" id="UP000095658"/>
    </source>
</evidence>